<keyword evidence="11" id="KW-1185">Reference proteome</keyword>
<evidence type="ECO:0000256" key="1">
    <source>
        <dbReference type="ARBA" id="ARBA00004193"/>
    </source>
</evidence>
<name>G0AFE3_COLFT</name>
<dbReference type="CDD" id="cd06354">
    <property type="entry name" value="PBP1_PrnA-like"/>
    <property type="match status" value="1"/>
</dbReference>
<evidence type="ECO:0000256" key="6">
    <source>
        <dbReference type="ARBA" id="ARBA00023288"/>
    </source>
</evidence>
<evidence type="ECO:0000313" key="11">
    <source>
        <dbReference type="Proteomes" id="UP000008392"/>
    </source>
</evidence>
<dbReference type="Pfam" id="PF02608">
    <property type="entry name" value="Bmp"/>
    <property type="match status" value="1"/>
</dbReference>
<evidence type="ECO:0000256" key="8">
    <source>
        <dbReference type="SAM" id="SignalP"/>
    </source>
</evidence>
<evidence type="ECO:0000256" key="5">
    <source>
        <dbReference type="ARBA" id="ARBA00023136"/>
    </source>
</evidence>
<evidence type="ECO:0000256" key="2">
    <source>
        <dbReference type="ARBA" id="ARBA00008610"/>
    </source>
</evidence>
<dbReference type="AlphaFoldDB" id="G0AFE3"/>
<dbReference type="Proteomes" id="UP000008392">
    <property type="component" value="Chromosome"/>
</dbReference>
<proteinExistence type="inferred from homology"/>
<feature type="signal peptide" evidence="8">
    <location>
        <begin position="1"/>
        <end position="24"/>
    </location>
</feature>
<gene>
    <name evidence="10" type="ordered locus">CFU_4129</name>
</gene>
<evidence type="ECO:0000256" key="3">
    <source>
        <dbReference type="ARBA" id="ARBA00022475"/>
    </source>
</evidence>
<feature type="domain" description="ABC transporter substrate-binding protein PnrA-like" evidence="9">
    <location>
        <begin position="107"/>
        <end position="364"/>
    </location>
</feature>
<dbReference type="EMBL" id="CP002745">
    <property type="protein sequence ID" value="AEK63951.1"/>
    <property type="molecule type" value="Genomic_DNA"/>
</dbReference>
<feature type="chain" id="PRO_5003396746" evidence="8">
    <location>
        <begin position="25"/>
        <end position="402"/>
    </location>
</feature>
<keyword evidence="4 8" id="KW-0732">Signal</keyword>
<reference evidence="10 11" key="3">
    <citation type="journal article" date="2008" name="FEMS Microbiol. Ecol.">
        <title>Identification and characterization of genes underlying chitinolysis in Collimonas fungivorans Ter331.</title>
        <authorList>
            <person name="Fritsche K."/>
            <person name="de Boer W."/>
            <person name="Gerards S."/>
            <person name="van den Berg M."/>
            <person name="van Veen J.A."/>
            <person name="Leveau J.H."/>
        </authorList>
    </citation>
    <scope>NUCLEOTIDE SEQUENCE [LARGE SCALE GENOMIC DNA]</scope>
    <source>
        <strain evidence="10 11">Ter331</strain>
    </source>
</reference>
<keyword evidence="3" id="KW-1003">Cell membrane</keyword>
<dbReference type="InterPro" id="IPR028082">
    <property type="entry name" value="Peripla_BP_I"/>
</dbReference>
<dbReference type="Gene3D" id="3.40.50.2300">
    <property type="match status" value="2"/>
</dbReference>
<organism evidence="10 11">
    <name type="scientific">Collimonas fungivorans (strain Ter331)</name>
    <dbReference type="NCBI Taxonomy" id="1005048"/>
    <lineage>
        <taxon>Bacteria</taxon>
        <taxon>Pseudomonadati</taxon>
        <taxon>Pseudomonadota</taxon>
        <taxon>Betaproteobacteria</taxon>
        <taxon>Burkholderiales</taxon>
        <taxon>Oxalobacteraceae</taxon>
        <taxon>Collimonas</taxon>
    </lineage>
</organism>
<evidence type="ECO:0000313" key="10">
    <source>
        <dbReference type="EMBL" id="AEK63951.1"/>
    </source>
</evidence>
<dbReference type="eggNOG" id="COG1744">
    <property type="taxonomic scope" value="Bacteria"/>
</dbReference>
<reference evidence="11" key="6">
    <citation type="submission" date="2011-05" db="EMBL/GenBank/DDBJ databases">
        <title>Complete sequence of Collimonas fungivorans Ter331.</title>
        <authorList>
            <person name="Leveau J.H."/>
        </authorList>
    </citation>
    <scope>NUCLEOTIDE SEQUENCE [LARGE SCALE GENOMIC DNA]</scope>
    <source>
        <strain evidence="11">Ter331</strain>
    </source>
</reference>
<dbReference type="PANTHER" id="PTHR34296">
    <property type="entry name" value="TRANSCRIPTIONAL ACTIVATOR PROTEIN MED"/>
    <property type="match status" value="1"/>
</dbReference>
<comment type="similarity">
    <text evidence="2">Belongs to the BMP lipoprotein family.</text>
</comment>
<dbReference type="InterPro" id="IPR050957">
    <property type="entry name" value="BMP_lipoprotein"/>
</dbReference>
<dbReference type="HOGENOM" id="CLU_038813_0_1_4"/>
<sequence>MFCRYQAGAIPCITCLTWSAAALPAIYTGKRAPASDPAPYKEEETMPPIRRPSCADAGSAMPEQECRTPRIRWWLLLLPLALLLASVSVIGSAAELPKIIYVRPVPNNDDVLLQQGSSGVSNAAKLYRLQASTLESQPTRAGRQQQLDNAVQQGAAIVVVMGIEFKEILDKVARQAPQIRFLILEHCIDNAASNITCITFRENEASYLAGMQAALASGSGKIGLIGASNTALRQKNGIAFANGARAAKPTITVHEPLWVEGPQPFNDPPRAEALTKTMLGDGVDVIWAAAAGSNSGVFKALTPQSRAKAIGSGVNQCIQAPGRVLDNVEVHADTAIILAVGLLANGSTAPRFDFGLKEGAVALTALGLDAAYSECEILRQRPLLLKLRETSSAIVSGKLKID</sequence>
<dbReference type="GO" id="GO:0005886">
    <property type="term" value="C:plasma membrane"/>
    <property type="evidence" value="ECO:0007669"/>
    <property type="project" value="UniProtKB-SubCell"/>
</dbReference>
<accession>G0AFE3</accession>
<reference evidence="10 11" key="5">
    <citation type="journal article" date="2011" name="ISME J.">
        <title>Dual transcriptional profiling of a bacterial/fungal confrontation: Collimonas fungivorans versus Aspergillus niger.</title>
        <authorList>
            <person name="Mela F."/>
            <person name="Fritsche K."/>
            <person name="de Boer W."/>
            <person name="van Veen J.A."/>
            <person name="de Graaff L.H."/>
            <person name="van den Berg M."/>
            <person name="Leveau J.H."/>
        </authorList>
    </citation>
    <scope>NUCLEOTIDE SEQUENCE [LARGE SCALE GENOMIC DNA]</scope>
    <source>
        <strain evidence="10 11">Ter331</strain>
    </source>
</reference>
<reference evidence="10 11" key="4">
    <citation type="journal article" date="2010" name="Environ. Microbiol.">
        <title>The bacterial genus Collimonas: mycophagy, weathering and other adaptive solutions to life in oligotrophic soil environments.</title>
        <authorList>
            <person name="Leveau J.H."/>
            <person name="Uroz S."/>
            <person name="de Boer W."/>
        </authorList>
    </citation>
    <scope>NUCLEOTIDE SEQUENCE [LARGE SCALE GENOMIC DNA]</scope>
    <source>
        <strain evidence="10 11">Ter331</strain>
    </source>
</reference>
<evidence type="ECO:0000256" key="4">
    <source>
        <dbReference type="ARBA" id="ARBA00022729"/>
    </source>
</evidence>
<dbReference type="InterPro" id="IPR003760">
    <property type="entry name" value="PnrA-like"/>
</dbReference>
<keyword evidence="5 7" id="KW-0472">Membrane</keyword>
<dbReference type="STRING" id="1005048.CFU_4129"/>
<feature type="transmembrane region" description="Helical" evidence="7">
    <location>
        <begin position="71"/>
        <end position="94"/>
    </location>
</feature>
<reference evidence="10 11" key="2">
    <citation type="journal article" date="2006" name="J. Microbiol. Methods">
        <title>Genomic flank-sequencing of plasposon insertion sites for rapid identification of functional genes.</title>
        <authorList>
            <person name="Leveau J.H."/>
            <person name="Gerards S."/>
            <person name="Fritsche K."/>
            <person name="Zondag G."/>
            <person name="van Veen J.A."/>
        </authorList>
    </citation>
    <scope>NUCLEOTIDE SEQUENCE [LARGE SCALE GENOMIC DNA]</scope>
    <source>
        <strain evidence="10 11">Ter331</strain>
    </source>
</reference>
<dbReference type="SUPFAM" id="SSF53822">
    <property type="entry name" value="Periplasmic binding protein-like I"/>
    <property type="match status" value="1"/>
</dbReference>
<keyword evidence="7" id="KW-0812">Transmembrane</keyword>
<evidence type="ECO:0000256" key="7">
    <source>
        <dbReference type="SAM" id="Phobius"/>
    </source>
</evidence>
<keyword evidence="7" id="KW-1133">Transmembrane helix</keyword>
<protein>
    <submittedName>
        <fullName evidence="10">Lipoprotein</fullName>
    </submittedName>
</protein>
<evidence type="ECO:0000259" key="9">
    <source>
        <dbReference type="Pfam" id="PF02608"/>
    </source>
</evidence>
<dbReference type="PANTHER" id="PTHR34296:SF2">
    <property type="entry name" value="ABC TRANSPORTER GUANOSINE-BINDING PROTEIN NUPN"/>
    <property type="match status" value="1"/>
</dbReference>
<dbReference type="KEGG" id="cfu:CFU_4129"/>
<reference evidence="10 11" key="1">
    <citation type="journal article" date="2004" name="Environ. Microbiol.">
        <title>Phylogeny-function analysis of (meta)genomic libraries: screening for expression of ribosomal RNA genes by large-insert library fluorescent in situ hybridization (LIL-FISH).</title>
        <authorList>
            <person name="Leveau J.H."/>
            <person name="Gerards S."/>
            <person name="de Boer W."/>
            <person name="van Veen J.A."/>
        </authorList>
    </citation>
    <scope>NUCLEOTIDE SEQUENCE [LARGE SCALE GENOMIC DNA]</scope>
    <source>
        <strain evidence="10 11">Ter331</strain>
    </source>
</reference>
<comment type="subcellular location">
    <subcellularLocation>
        <location evidence="1">Cell membrane</location>
        <topology evidence="1">Lipid-anchor</topology>
    </subcellularLocation>
</comment>
<keyword evidence="6 10" id="KW-0449">Lipoprotein</keyword>